<feature type="region of interest" description="Disordered" evidence="1">
    <location>
        <begin position="68"/>
        <end position="115"/>
    </location>
</feature>
<keyword evidence="3" id="KW-1185">Reference proteome</keyword>
<evidence type="ECO:0000256" key="1">
    <source>
        <dbReference type="SAM" id="MobiDB-lite"/>
    </source>
</evidence>
<organism evidence="2 3">
    <name type="scientific">Achaetomium macrosporum</name>
    <dbReference type="NCBI Taxonomy" id="79813"/>
    <lineage>
        <taxon>Eukaryota</taxon>
        <taxon>Fungi</taxon>
        <taxon>Dikarya</taxon>
        <taxon>Ascomycota</taxon>
        <taxon>Pezizomycotina</taxon>
        <taxon>Sordariomycetes</taxon>
        <taxon>Sordariomycetidae</taxon>
        <taxon>Sordariales</taxon>
        <taxon>Chaetomiaceae</taxon>
        <taxon>Achaetomium</taxon>
    </lineage>
</organism>
<name>A0AAN7C3Y5_9PEZI</name>
<dbReference type="EMBL" id="MU860348">
    <property type="protein sequence ID" value="KAK4234612.1"/>
    <property type="molecule type" value="Genomic_DNA"/>
</dbReference>
<sequence>MGVTDVSVLVAQMQETLAAIHSTLAALDPTAHNVKLEELEKKRDDAILALAATFSAESDFLARKRKAEREEIAERRRREDEERERIRREEDERFAMRDRQEDDARDGRLKEHTEQIELETDSLMTKAEEEARLAIEEGRERLRALQDKRRVSTPYRHLFTLLGANGCRTGTQPAH</sequence>
<accession>A0AAN7C3Y5</accession>
<dbReference type="Proteomes" id="UP001303760">
    <property type="component" value="Unassembled WGS sequence"/>
</dbReference>
<dbReference type="AlphaFoldDB" id="A0AAN7C3Y5"/>
<gene>
    <name evidence="2" type="ORF">C8A03DRAFT_18525</name>
</gene>
<comment type="caution">
    <text evidence="2">The sequence shown here is derived from an EMBL/GenBank/DDBJ whole genome shotgun (WGS) entry which is preliminary data.</text>
</comment>
<evidence type="ECO:0000313" key="3">
    <source>
        <dbReference type="Proteomes" id="UP001303760"/>
    </source>
</evidence>
<protein>
    <submittedName>
        <fullName evidence="2">Uncharacterized protein</fullName>
    </submittedName>
</protein>
<proteinExistence type="predicted"/>
<reference evidence="2" key="1">
    <citation type="journal article" date="2023" name="Mol. Phylogenet. Evol.">
        <title>Genome-scale phylogeny and comparative genomics of the fungal order Sordariales.</title>
        <authorList>
            <person name="Hensen N."/>
            <person name="Bonometti L."/>
            <person name="Westerberg I."/>
            <person name="Brannstrom I.O."/>
            <person name="Guillou S."/>
            <person name="Cros-Aarteil S."/>
            <person name="Calhoun S."/>
            <person name="Haridas S."/>
            <person name="Kuo A."/>
            <person name="Mondo S."/>
            <person name="Pangilinan J."/>
            <person name="Riley R."/>
            <person name="LaButti K."/>
            <person name="Andreopoulos B."/>
            <person name="Lipzen A."/>
            <person name="Chen C."/>
            <person name="Yan M."/>
            <person name="Daum C."/>
            <person name="Ng V."/>
            <person name="Clum A."/>
            <person name="Steindorff A."/>
            <person name="Ohm R.A."/>
            <person name="Martin F."/>
            <person name="Silar P."/>
            <person name="Natvig D.O."/>
            <person name="Lalanne C."/>
            <person name="Gautier V."/>
            <person name="Ament-Velasquez S.L."/>
            <person name="Kruys A."/>
            <person name="Hutchinson M.I."/>
            <person name="Powell A.J."/>
            <person name="Barry K."/>
            <person name="Miller A.N."/>
            <person name="Grigoriev I.V."/>
            <person name="Debuchy R."/>
            <person name="Gladieux P."/>
            <person name="Hiltunen Thoren M."/>
            <person name="Johannesson H."/>
        </authorList>
    </citation>
    <scope>NUCLEOTIDE SEQUENCE</scope>
    <source>
        <strain evidence="2">CBS 532.94</strain>
    </source>
</reference>
<evidence type="ECO:0000313" key="2">
    <source>
        <dbReference type="EMBL" id="KAK4234612.1"/>
    </source>
</evidence>
<reference evidence="2" key="2">
    <citation type="submission" date="2023-05" db="EMBL/GenBank/DDBJ databases">
        <authorList>
            <consortium name="Lawrence Berkeley National Laboratory"/>
            <person name="Steindorff A."/>
            <person name="Hensen N."/>
            <person name="Bonometti L."/>
            <person name="Westerberg I."/>
            <person name="Brannstrom I.O."/>
            <person name="Guillou S."/>
            <person name="Cros-Aarteil S."/>
            <person name="Calhoun S."/>
            <person name="Haridas S."/>
            <person name="Kuo A."/>
            <person name="Mondo S."/>
            <person name="Pangilinan J."/>
            <person name="Riley R."/>
            <person name="Labutti K."/>
            <person name="Andreopoulos B."/>
            <person name="Lipzen A."/>
            <person name="Chen C."/>
            <person name="Yanf M."/>
            <person name="Daum C."/>
            <person name="Ng V."/>
            <person name="Clum A."/>
            <person name="Ohm R."/>
            <person name="Martin F."/>
            <person name="Silar P."/>
            <person name="Natvig D."/>
            <person name="Lalanne C."/>
            <person name="Gautier V."/>
            <person name="Ament-Velasquez S.L."/>
            <person name="Kruys A."/>
            <person name="Hutchinson M.I."/>
            <person name="Powell A.J."/>
            <person name="Barry K."/>
            <person name="Miller A.N."/>
            <person name="Grigoriev I.V."/>
            <person name="Debuchy R."/>
            <person name="Gladieux P."/>
            <person name="Thoren M.H."/>
            <person name="Johannesson H."/>
        </authorList>
    </citation>
    <scope>NUCLEOTIDE SEQUENCE</scope>
    <source>
        <strain evidence="2">CBS 532.94</strain>
    </source>
</reference>